<accession>A0AA36HVZ8</accession>
<evidence type="ECO:0000313" key="6">
    <source>
        <dbReference type="Proteomes" id="UP001178507"/>
    </source>
</evidence>
<dbReference type="CDD" id="cd06464">
    <property type="entry name" value="ACD_sHsps-like"/>
    <property type="match status" value="1"/>
</dbReference>
<gene>
    <name evidence="5" type="ORF">EVOR1521_LOCUS5445</name>
</gene>
<evidence type="ECO:0000313" key="5">
    <source>
        <dbReference type="EMBL" id="CAJ1376358.1"/>
    </source>
</evidence>
<dbReference type="SUPFAM" id="SSF49764">
    <property type="entry name" value="HSP20-like chaperones"/>
    <property type="match status" value="1"/>
</dbReference>
<dbReference type="EMBL" id="CAUJNA010000387">
    <property type="protein sequence ID" value="CAJ1376358.1"/>
    <property type="molecule type" value="Genomic_DNA"/>
</dbReference>
<dbReference type="InterPro" id="IPR002068">
    <property type="entry name" value="A-crystallin/Hsp20_dom"/>
</dbReference>
<comment type="caution">
    <text evidence="5">The sequence shown here is derived from an EMBL/GenBank/DDBJ whole genome shotgun (WGS) entry which is preliminary data.</text>
</comment>
<proteinExistence type="inferred from homology"/>
<dbReference type="Proteomes" id="UP001178507">
    <property type="component" value="Unassembled WGS sequence"/>
</dbReference>
<dbReference type="PROSITE" id="PS01031">
    <property type="entry name" value="SHSP"/>
    <property type="match status" value="1"/>
</dbReference>
<comment type="similarity">
    <text evidence="1 2">Belongs to the small heat shock protein (HSP20) family.</text>
</comment>
<feature type="domain" description="SHSP" evidence="4">
    <location>
        <begin position="85"/>
        <end position="195"/>
    </location>
</feature>
<protein>
    <recommendedName>
        <fullName evidence="4">SHSP domain-containing protein</fullName>
    </recommendedName>
</protein>
<evidence type="ECO:0000259" key="4">
    <source>
        <dbReference type="PROSITE" id="PS01031"/>
    </source>
</evidence>
<dbReference type="Pfam" id="PF00011">
    <property type="entry name" value="HSP20"/>
    <property type="match status" value="1"/>
</dbReference>
<feature type="chain" id="PRO_5041318965" description="SHSP domain-containing protein" evidence="3">
    <location>
        <begin position="26"/>
        <end position="388"/>
    </location>
</feature>
<dbReference type="InterPro" id="IPR008978">
    <property type="entry name" value="HSP20-like_chaperone"/>
</dbReference>
<evidence type="ECO:0000256" key="1">
    <source>
        <dbReference type="PROSITE-ProRule" id="PRU00285"/>
    </source>
</evidence>
<reference evidence="5" key="1">
    <citation type="submission" date="2023-08" db="EMBL/GenBank/DDBJ databases">
        <authorList>
            <person name="Chen Y."/>
            <person name="Shah S."/>
            <person name="Dougan E. K."/>
            <person name="Thang M."/>
            <person name="Chan C."/>
        </authorList>
    </citation>
    <scope>NUCLEOTIDE SEQUENCE</scope>
</reference>
<evidence type="ECO:0000256" key="3">
    <source>
        <dbReference type="SAM" id="SignalP"/>
    </source>
</evidence>
<keyword evidence="6" id="KW-1185">Reference proteome</keyword>
<evidence type="ECO:0000256" key="2">
    <source>
        <dbReference type="RuleBase" id="RU003616"/>
    </source>
</evidence>
<organism evidence="5 6">
    <name type="scientific">Effrenium voratum</name>
    <dbReference type="NCBI Taxonomy" id="2562239"/>
    <lineage>
        <taxon>Eukaryota</taxon>
        <taxon>Sar</taxon>
        <taxon>Alveolata</taxon>
        <taxon>Dinophyceae</taxon>
        <taxon>Suessiales</taxon>
        <taxon>Symbiodiniaceae</taxon>
        <taxon>Effrenium</taxon>
    </lineage>
</organism>
<feature type="signal peptide" evidence="3">
    <location>
        <begin position="1"/>
        <end position="25"/>
    </location>
</feature>
<name>A0AA36HVZ8_9DINO</name>
<dbReference type="Gene3D" id="2.60.40.790">
    <property type="match status" value="1"/>
</dbReference>
<keyword evidence="3" id="KW-0732">Signal</keyword>
<dbReference type="AlphaFoldDB" id="A0AA36HVZ8"/>
<sequence length="388" mass="41969">MGASWPVRSRMAAVCALLLLAPVAGKPVVINLGPLMDDQLLMEDLSSALEAKHWPALIEGQQEDLLQGLLQDFGKGLLGGPAAGGFGPGSSVNFQTEVKDGHFRLRASLPGYSMHRSSDGEEPLDVQVAGRTLVVQGSKSNGNMMTSFQRSFRLPWDPDKDHVSVTYSAQDGSLLVDVPRGASSSASDAADSDSGAAAALPGEFLEPLSILAGPQMTLSFSDMDAKLAPRRRPLRGLPIVMGLRPTVRDPFEQLWNGLLADASGMHDVAVPEADPDRKHSMHSKSQPVVVQPKKSAAPFWRFTTGPESRARYLDIVSPQGVEMGKIRGSYVEFFNKGEGQESPKRLELPISVREEDCRQTHMGSQEHVLRCATKDSVKSLHIDVIDEL</sequence>